<organism evidence="1 2">
    <name type="scientific">Teratosphaeria destructans</name>
    <dbReference type="NCBI Taxonomy" id="418781"/>
    <lineage>
        <taxon>Eukaryota</taxon>
        <taxon>Fungi</taxon>
        <taxon>Dikarya</taxon>
        <taxon>Ascomycota</taxon>
        <taxon>Pezizomycotina</taxon>
        <taxon>Dothideomycetes</taxon>
        <taxon>Dothideomycetidae</taxon>
        <taxon>Mycosphaerellales</taxon>
        <taxon>Teratosphaeriaceae</taxon>
        <taxon>Teratosphaeria</taxon>
    </lineage>
</organism>
<name>A0A9W7VYL2_9PEZI</name>
<protein>
    <submittedName>
        <fullName evidence="1">Uncharacterized protein</fullName>
    </submittedName>
</protein>
<evidence type="ECO:0000313" key="1">
    <source>
        <dbReference type="EMBL" id="KAH9817385.1"/>
    </source>
</evidence>
<dbReference type="AlphaFoldDB" id="A0A9W7VYL2"/>
<keyword evidence="2" id="KW-1185">Reference proteome</keyword>
<accession>A0A9W7VYL2</accession>
<proteinExistence type="predicted"/>
<comment type="caution">
    <text evidence="1">The sequence shown here is derived from an EMBL/GenBank/DDBJ whole genome shotgun (WGS) entry which is preliminary data.</text>
</comment>
<dbReference type="Proteomes" id="UP001138500">
    <property type="component" value="Unassembled WGS sequence"/>
</dbReference>
<gene>
    <name evidence="1" type="ORF">Tdes44962_MAKER05509</name>
</gene>
<evidence type="ECO:0000313" key="2">
    <source>
        <dbReference type="Proteomes" id="UP001138500"/>
    </source>
</evidence>
<sequence>MELDASLDSLSELWDVGVAWIEAGASVDDANNGSRQGVFAIAGRFDEDFTEEETEMLVAIAGQARA</sequence>
<dbReference type="EMBL" id="RIBY02002389">
    <property type="protein sequence ID" value="KAH9817385.1"/>
    <property type="molecule type" value="Genomic_DNA"/>
</dbReference>
<reference evidence="1 2" key="2">
    <citation type="journal article" date="2021" name="Curr. Genet.">
        <title>Genetic response to nitrogen starvation in the aggressive Eucalyptus foliar pathogen Teratosphaeria destructans.</title>
        <authorList>
            <person name="Havenga M."/>
            <person name="Wingfield B.D."/>
            <person name="Wingfield M.J."/>
            <person name="Dreyer L.L."/>
            <person name="Roets F."/>
            <person name="Aylward J."/>
        </authorList>
    </citation>
    <scope>NUCLEOTIDE SEQUENCE [LARGE SCALE GENOMIC DNA]</scope>
    <source>
        <strain evidence="1">CMW44962</strain>
    </source>
</reference>
<reference evidence="1 2" key="1">
    <citation type="journal article" date="2018" name="IMA Fungus">
        <title>IMA Genome-F 10: Nine draft genome sequences of Claviceps purpurea s.lat., including C. arundinis, C. humidiphila, and C. cf. spartinae, pseudomolecules for the pitch canker pathogen Fusarium circinatum, draft genome of Davidsoniella eucalypti, Grosmannia galeiformis, Quambalaria eucalypti, and Teratosphaeria destructans.</title>
        <authorList>
            <person name="Wingfield B.D."/>
            <person name="Liu M."/>
            <person name="Nguyen H.D."/>
            <person name="Lane F.A."/>
            <person name="Morgan S.W."/>
            <person name="De Vos L."/>
            <person name="Wilken P.M."/>
            <person name="Duong T.A."/>
            <person name="Aylward J."/>
            <person name="Coetzee M.P."/>
            <person name="Dadej K."/>
            <person name="De Beer Z.W."/>
            <person name="Findlay W."/>
            <person name="Havenga M."/>
            <person name="Kolarik M."/>
            <person name="Menzies J.G."/>
            <person name="Naidoo K."/>
            <person name="Pochopski O."/>
            <person name="Shoukouhi P."/>
            <person name="Santana Q.C."/>
            <person name="Seifert K.A."/>
            <person name="Soal N."/>
            <person name="Steenkamp E.T."/>
            <person name="Tatham C.T."/>
            <person name="van der Nest M.A."/>
            <person name="Wingfield M.J."/>
        </authorList>
    </citation>
    <scope>NUCLEOTIDE SEQUENCE [LARGE SCALE GENOMIC DNA]</scope>
    <source>
        <strain evidence="1">CMW44962</strain>
    </source>
</reference>